<evidence type="ECO:0008006" key="5">
    <source>
        <dbReference type="Google" id="ProtNLM"/>
    </source>
</evidence>
<comment type="caution">
    <text evidence="3">The sequence shown here is derived from an EMBL/GenBank/DDBJ whole genome shotgun (WGS) entry which is preliminary data.</text>
</comment>
<dbReference type="Proteomes" id="UP001432322">
    <property type="component" value="Unassembled WGS sequence"/>
</dbReference>
<feature type="region of interest" description="Disordered" evidence="1">
    <location>
        <begin position="221"/>
        <end position="244"/>
    </location>
</feature>
<sequence length="244" mass="27986">IRKTHPSFRSYTTGMQYRPFFSKIGDPASYSKINVNLVKTPLGYSIEPENTSVQEVKAGKIKLEKALEVFIFVFRIAVQALIYGFMITVIVSMITAHQNKIHLEQSQHAAEQQLLLLQHQQQGLEDSEDANDPEIEAKLKRHYEEIFAHEKLKGTQDFKGKVYVPLWDGVSLFDAVVARQDLHEFVTMLEQKETITNRKSAQKKNRRGGVRFDWKRLLQSYPDRTDSAPSQENPPQPVSSEPKS</sequence>
<keyword evidence="2" id="KW-0812">Transmembrane</keyword>
<organism evidence="3 4">
    <name type="scientific">Pristionchus fissidentatus</name>
    <dbReference type="NCBI Taxonomy" id="1538716"/>
    <lineage>
        <taxon>Eukaryota</taxon>
        <taxon>Metazoa</taxon>
        <taxon>Ecdysozoa</taxon>
        <taxon>Nematoda</taxon>
        <taxon>Chromadorea</taxon>
        <taxon>Rhabditida</taxon>
        <taxon>Rhabditina</taxon>
        <taxon>Diplogasteromorpha</taxon>
        <taxon>Diplogasteroidea</taxon>
        <taxon>Neodiplogasteridae</taxon>
        <taxon>Pristionchus</taxon>
    </lineage>
</organism>
<protein>
    <recommendedName>
        <fullName evidence="5">Ion channel</fullName>
    </recommendedName>
</protein>
<proteinExistence type="predicted"/>
<dbReference type="AlphaFoldDB" id="A0AAV5UPM9"/>
<name>A0AAV5UPM9_9BILA</name>
<evidence type="ECO:0000256" key="1">
    <source>
        <dbReference type="SAM" id="MobiDB-lite"/>
    </source>
</evidence>
<reference evidence="3" key="1">
    <citation type="submission" date="2023-10" db="EMBL/GenBank/DDBJ databases">
        <title>Genome assembly of Pristionchus species.</title>
        <authorList>
            <person name="Yoshida K."/>
            <person name="Sommer R.J."/>
        </authorList>
    </citation>
    <scope>NUCLEOTIDE SEQUENCE</scope>
    <source>
        <strain evidence="3">RS5133</strain>
    </source>
</reference>
<feature type="transmembrane region" description="Helical" evidence="2">
    <location>
        <begin position="69"/>
        <end position="94"/>
    </location>
</feature>
<evidence type="ECO:0000256" key="2">
    <source>
        <dbReference type="SAM" id="Phobius"/>
    </source>
</evidence>
<feature type="non-terminal residue" evidence="3">
    <location>
        <position position="1"/>
    </location>
</feature>
<gene>
    <name evidence="3" type="ORF">PFISCL1PPCAC_349</name>
</gene>
<dbReference type="EMBL" id="BTSY01000001">
    <property type="protein sequence ID" value="GMT09052.1"/>
    <property type="molecule type" value="Genomic_DNA"/>
</dbReference>
<keyword evidence="2" id="KW-1133">Transmembrane helix</keyword>
<evidence type="ECO:0000313" key="3">
    <source>
        <dbReference type="EMBL" id="GMT09052.1"/>
    </source>
</evidence>
<accession>A0AAV5UPM9</accession>
<keyword evidence="2" id="KW-0472">Membrane</keyword>
<evidence type="ECO:0000313" key="4">
    <source>
        <dbReference type="Proteomes" id="UP001432322"/>
    </source>
</evidence>
<keyword evidence="4" id="KW-1185">Reference proteome</keyword>